<dbReference type="EMBL" id="CM042036">
    <property type="protein sequence ID" value="KAI3743683.1"/>
    <property type="molecule type" value="Genomic_DNA"/>
</dbReference>
<reference evidence="2" key="1">
    <citation type="journal article" date="2022" name="Mol. Ecol. Resour.">
        <title>The genomes of chicory, endive, great burdock and yacon provide insights into Asteraceae palaeo-polyploidization history and plant inulin production.</title>
        <authorList>
            <person name="Fan W."/>
            <person name="Wang S."/>
            <person name="Wang H."/>
            <person name="Wang A."/>
            <person name="Jiang F."/>
            <person name="Liu H."/>
            <person name="Zhao H."/>
            <person name="Xu D."/>
            <person name="Zhang Y."/>
        </authorList>
    </citation>
    <scope>NUCLEOTIDE SEQUENCE [LARGE SCALE GENOMIC DNA]</scope>
    <source>
        <strain evidence="2">cv. Yunnan</strain>
    </source>
</reference>
<protein>
    <submittedName>
        <fullName evidence="1">Uncharacterized protein</fullName>
    </submittedName>
</protein>
<organism evidence="1 2">
    <name type="scientific">Smallanthus sonchifolius</name>
    <dbReference type="NCBI Taxonomy" id="185202"/>
    <lineage>
        <taxon>Eukaryota</taxon>
        <taxon>Viridiplantae</taxon>
        <taxon>Streptophyta</taxon>
        <taxon>Embryophyta</taxon>
        <taxon>Tracheophyta</taxon>
        <taxon>Spermatophyta</taxon>
        <taxon>Magnoliopsida</taxon>
        <taxon>eudicotyledons</taxon>
        <taxon>Gunneridae</taxon>
        <taxon>Pentapetalae</taxon>
        <taxon>asterids</taxon>
        <taxon>campanulids</taxon>
        <taxon>Asterales</taxon>
        <taxon>Asteraceae</taxon>
        <taxon>Asteroideae</taxon>
        <taxon>Heliantheae alliance</taxon>
        <taxon>Millerieae</taxon>
        <taxon>Smallanthus</taxon>
    </lineage>
</organism>
<name>A0ACB9DB34_9ASTR</name>
<proteinExistence type="predicted"/>
<accession>A0ACB9DB34</accession>
<reference evidence="1 2" key="2">
    <citation type="journal article" date="2022" name="Mol. Ecol. Resour.">
        <title>The genomes of chicory, endive, great burdock and yacon provide insights into Asteraceae paleo-polyploidization history and plant inulin production.</title>
        <authorList>
            <person name="Fan W."/>
            <person name="Wang S."/>
            <person name="Wang H."/>
            <person name="Wang A."/>
            <person name="Jiang F."/>
            <person name="Liu H."/>
            <person name="Zhao H."/>
            <person name="Xu D."/>
            <person name="Zhang Y."/>
        </authorList>
    </citation>
    <scope>NUCLEOTIDE SEQUENCE [LARGE SCALE GENOMIC DNA]</scope>
    <source>
        <strain evidence="2">cv. Yunnan</strain>
        <tissue evidence="1">Leaves</tissue>
    </source>
</reference>
<sequence>MKIHTIIEKHTKKDAVVQKTYQPQSYNIILPFYSYPPLLVLSTHHFVNLLELYEHRIFFLHMCFLSQTMGSGDWLKNIISLNKARKQKSKDFSLLETNGFIIKHCSTEEPTNIANNSTRHREAASLLAEDIAATRIQTAFRGFKARKFYCNSKRIVRLQMLMEGDFGKKQTSNTLRNLQSWSRIQAQIRTSRLAMVEDSVIKQKKIENQLRLDAKARDLEVEWKGSHHTMTEALARMKQREEATIKRERAMAYAFSHQWRAHSNSNLGIDDSNVGTYNWGWSWMERWIAASPWESRALDESTPKKVNGPSNQKSPSMKKSNSLKTSPIGKKPSPKRRLSYGSPAKAEPEKHTTK</sequence>
<gene>
    <name evidence="1" type="ORF">L1987_56745</name>
</gene>
<keyword evidence="2" id="KW-1185">Reference proteome</keyword>
<evidence type="ECO:0000313" key="1">
    <source>
        <dbReference type="EMBL" id="KAI3743683.1"/>
    </source>
</evidence>
<comment type="caution">
    <text evidence="1">The sequence shown here is derived from an EMBL/GenBank/DDBJ whole genome shotgun (WGS) entry which is preliminary data.</text>
</comment>
<evidence type="ECO:0000313" key="2">
    <source>
        <dbReference type="Proteomes" id="UP001056120"/>
    </source>
</evidence>
<dbReference type="Proteomes" id="UP001056120">
    <property type="component" value="Linkage Group LG19"/>
</dbReference>